<dbReference type="InterPro" id="IPR036291">
    <property type="entry name" value="NAD(P)-bd_dom_sf"/>
</dbReference>
<dbReference type="AlphaFoldDB" id="A0A921AWQ7"/>
<dbReference type="RefSeq" id="WP_304122327.1">
    <property type="nucleotide sequence ID" value="NZ_DYZA01000133.1"/>
</dbReference>
<evidence type="ECO:0000313" key="3">
    <source>
        <dbReference type="EMBL" id="HJD97321.1"/>
    </source>
</evidence>
<reference evidence="3" key="1">
    <citation type="journal article" date="2021" name="PeerJ">
        <title>Extensive microbial diversity within the chicken gut microbiome revealed by metagenomics and culture.</title>
        <authorList>
            <person name="Gilroy R."/>
            <person name="Ravi A."/>
            <person name="Getino M."/>
            <person name="Pursley I."/>
            <person name="Horton D.L."/>
            <person name="Alikhan N.F."/>
            <person name="Baker D."/>
            <person name="Gharbi K."/>
            <person name="Hall N."/>
            <person name="Watson M."/>
            <person name="Adriaenssens E.M."/>
            <person name="Foster-Nyarko E."/>
            <person name="Jarju S."/>
            <person name="Secka A."/>
            <person name="Antonio M."/>
            <person name="Oren A."/>
            <person name="Chaudhuri R.R."/>
            <person name="La Ragione R."/>
            <person name="Hildebrand F."/>
            <person name="Pallen M.J."/>
        </authorList>
    </citation>
    <scope>NUCLEOTIDE SEQUENCE</scope>
    <source>
        <strain evidence="3">ChiGjej2B2-19336</strain>
    </source>
</reference>
<proteinExistence type="inferred from homology"/>
<feature type="domain" description="NAD-dependent epimerase/dehydratase" evidence="2">
    <location>
        <begin position="4"/>
        <end position="197"/>
    </location>
</feature>
<name>A0A921AWQ7_9BACT</name>
<dbReference type="Proteomes" id="UP000698963">
    <property type="component" value="Unassembled WGS sequence"/>
</dbReference>
<evidence type="ECO:0000259" key="2">
    <source>
        <dbReference type="Pfam" id="PF01370"/>
    </source>
</evidence>
<dbReference type="EMBL" id="DYZA01000133">
    <property type="protein sequence ID" value="HJD97321.1"/>
    <property type="molecule type" value="Genomic_DNA"/>
</dbReference>
<dbReference type="PANTHER" id="PTHR43000">
    <property type="entry name" value="DTDP-D-GLUCOSE 4,6-DEHYDRATASE-RELATED"/>
    <property type="match status" value="1"/>
</dbReference>
<reference evidence="3" key="2">
    <citation type="submission" date="2021-09" db="EMBL/GenBank/DDBJ databases">
        <authorList>
            <person name="Gilroy R."/>
        </authorList>
    </citation>
    <scope>NUCLEOTIDE SEQUENCE</scope>
    <source>
        <strain evidence="3">ChiGjej2B2-19336</strain>
    </source>
</reference>
<dbReference type="Gene3D" id="3.40.50.720">
    <property type="entry name" value="NAD(P)-binding Rossmann-like Domain"/>
    <property type="match status" value="1"/>
</dbReference>
<evidence type="ECO:0000313" key="4">
    <source>
        <dbReference type="Proteomes" id="UP000698963"/>
    </source>
</evidence>
<comment type="caution">
    <text evidence="3">The sequence shown here is derived from an EMBL/GenBank/DDBJ whole genome shotgun (WGS) entry which is preliminary data.</text>
</comment>
<evidence type="ECO:0000256" key="1">
    <source>
        <dbReference type="ARBA" id="ARBA00007637"/>
    </source>
</evidence>
<sequence>MKKILLTGGSGFIGRNLRESFLREKYELHAPTRAELDLADTASVDAYFRKHEFDAVLHGAVKPGHRNAPDRSRLFYTNVRMFENLARHRDSFGRFINFGSGAVYDAAADNAGVRERQRFLRMGEDEHSFCKYVVAQRIESLPGFVDLNIFGIFGKYEDYAIRFISNALCKSLFGLPVTLRRNRRFSYLDVNDLPAVLEGFIEKEARYASYNVVPDRVAELRDIAEYAAAKGGVEVRVAAGGYGPDYYGSNARLREEFGELRFTPLEDSMDALYAWYADHKAELDRTLLTFDR</sequence>
<gene>
    <name evidence="3" type="ORF">K8W16_06725</name>
</gene>
<dbReference type="InterPro" id="IPR001509">
    <property type="entry name" value="Epimerase_deHydtase"/>
</dbReference>
<comment type="similarity">
    <text evidence="1">Belongs to the NAD(P)-dependent epimerase/dehydratase family.</text>
</comment>
<accession>A0A921AWQ7</accession>
<protein>
    <submittedName>
        <fullName evidence="3">NAD(P)-dependent oxidoreductase</fullName>
    </submittedName>
</protein>
<dbReference type="Pfam" id="PF01370">
    <property type="entry name" value="Epimerase"/>
    <property type="match status" value="1"/>
</dbReference>
<organism evidence="3 4">
    <name type="scientific">Mailhella massiliensis</name>
    <dbReference type="NCBI Taxonomy" id="1903261"/>
    <lineage>
        <taxon>Bacteria</taxon>
        <taxon>Pseudomonadati</taxon>
        <taxon>Thermodesulfobacteriota</taxon>
        <taxon>Desulfovibrionia</taxon>
        <taxon>Desulfovibrionales</taxon>
        <taxon>Desulfovibrionaceae</taxon>
        <taxon>Mailhella</taxon>
    </lineage>
</organism>
<dbReference type="SUPFAM" id="SSF51735">
    <property type="entry name" value="NAD(P)-binding Rossmann-fold domains"/>
    <property type="match status" value="1"/>
</dbReference>